<dbReference type="PROSITE" id="PS51186">
    <property type="entry name" value="GNAT"/>
    <property type="match status" value="1"/>
</dbReference>
<keyword evidence="2" id="KW-0012">Acyltransferase</keyword>
<dbReference type="SUPFAM" id="SSF55729">
    <property type="entry name" value="Acyl-CoA N-acyltransferases (Nat)"/>
    <property type="match status" value="1"/>
</dbReference>
<name>A0A3T1CLL5_9SPHN</name>
<gene>
    <name evidence="4" type="ORF">EKJ_26600</name>
</gene>
<reference evidence="4 5" key="1">
    <citation type="submission" date="2019-01" db="EMBL/GenBank/DDBJ databases">
        <title>Complete genome sequence of Erythrobacter flavus KJ5.</title>
        <authorList>
            <person name="Kanesaki Y."/>
            <person name="Brotosudarmo T."/>
            <person name="Moriuchi R."/>
            <person name="Awai K."/>
        </authorList>
    </citation>
    <scope>NUCLEOTIDE SEQUENCE [LARGE SCALE GENOMIC DNA]</scope>
    <source>
        <strain evidence="4 5">KJ5</strain>
    </source>
</reference>
<dbReference type="RefSeq" id="WP_130587190.1">
    <property type="nucleotide sequence ID" value="NZ_AP019389.1"/>
</dbReference>
<dbReference type="EMBL" id="AP019389">
    <property type="protein sequence ID" value="BBI21813.1"/>
    <property type="molecule type" value="Genomic_DNA"/>
</dbReference>
<evidence type="ECO:0000313" key="4">
    <source>
        <dbReference type="EMBL" id="BBI21813.1"/>
    </source>
</evidence>
<dbReference type="Gene3D" id="3.40.630.30">
    <property type="match status" value="1"/>
</dbReference>
<evidence type="ECO:0000313" key="5">
    <source>
        <dbReference type="Proteomes" id="UP000290057"/>
    </source>
</evidence>
<accession>A0A3T1CLL5</accession>
<organism evidence="4 5">
    <name type="scientific">Qipengyuania flava</name>
    <dbReference type="NCBI Taxonomy" id="192812"/>
    <lineage>
        <taxon>Bacteria</taxon>
        <taxon>Pseudomonadati</taxon>
        <taxon>Pseudomonadota</taxon>
        <taxon>Alphaproteobacteria</taxon>
        <taxon>Sphingomonadales</taxon>
        <taxon>Erythrobacteraceae</taxon>
        <taxon>Qipengyuania</taxon>
    </lineage>
</organism>
<dbReference type="AlphaFoldDB" id="A0A3T1CLL5"/>
<keyword evidence="5" id="KW-1185">Reference proteome</keyword>
<dbReference type="CDD" id="cd04301">
    <property type="entry name" value="NAT_SF"/>
    <property type="match status" value="1"/>
</dbReference>
<evidence type="ECO:0000256" key="2">
    <source>
        <dbReference type="ARBA" id="ARBA00023315"/>
    </source>
</evidence>
<dbReference type="Pfam" id="PF00583">
    <property type="entry name" value="Acetyltransf_1"/>
    <property type="match status" value="1"/>
</dbReference>
<dbReference type="PANTHER" id="PTHR43800:SF1">
    <property type="entry name" value="PEPTIDYL-LYSINE N-ACETYLTRANSFERASE YJAB"/>
    <property type="match status" value="1"/>
</dbReference>
<dbReference type="GO" id="GO:0016747">
    <property type="term" value="F:acyltransferase activity, transferring groups other than amino-acyl groups"/>
    <property type="evidence" value="ECO:0007669"/>
    <property type="project" value="InterPro"/>
</dbReference>
<sequence length="171" mass="18705">MSDYSIRLARAGDAAYLPAIERAAAKLFADDPAADQVDFNEVWTEDGHRKLIAKGHCLVAEIGETIVGFLACQPFGRELHIWEMDVHPDAQGQGVGAVLLRACLVDAANSGFRAVTLTTFRDVAWNGPFYSRIGFAEVEDLEAHPRLAKELADEAAAGLPPERRIAMIRFL</sequence>
<keyword evidence="1 4" id="KW-0808">Transferase</keyword>
<evidence type="ECO:0000256" key="1">
    <source>
        <dbReference type="ARBA" id="ARBA00022679"/>
    </source>
</evidence>
<protein>
    <submittedName>
        <fullName evidence="4">N-acetyltransferase</fullName>
    </submittedName>
</protein>
<dbReference type="InterPro" id="IPR000182">
    <property type="entry name" value="GNAT_dom"/>
</dbReference>
<dbReference type="Proteomes" id="UP000290057">
    <property type="component" value="Chromosome"/>
</dbReference>
<dbReference type="PANTHER" id="PTHR43800">
    <property type="entry name" value="PEPTIDYL-LYSINE N-ACETYLTRANSFERASE YJAB"/>
    <property type="match status" value="1"/>
</dbReference>
<dbReference type="InterPro" id="IPR016181">
    <property type="entry name" value="Acyl_CoA_acyltransferase"/>
</dbReference>
<feature type="domain" description="N-acetyltransferase" evidence="3">
    <location>
        <begin position="4"/>
        <end position="152"/>
    </location>
</feature>
<evidence type="ECO:0000259" key="3">
    <source>
        <dbReference type="PROSITE" id="PS51186"/>
    </source>
</evidence>
<proteinExistence type="predicted"/>